<keyword evidence="2" id="KW-1185">Reference proteome</keyword>
<name>A0A0M3IX74_ASCLU</name>
<feature type="compositionally biased region" description="Acidic residues" evidence="1">
    <location>
        <begin position="55"/>
        <end position="65"/>
    </location>
</feature>
<dbReference type="Proteomes" id="UP000036681">
    <property type="component" value="Unplaced"/>
</dbReference>
<evidence type="ECO:0000256" key="1">
    <source>
        <dbReference type="SAM" id="MobiDB-lite"/>
    </source>
</evidence>
<sequence length="101" mass="11516">MLFPDPDEEEKEKKSEVKESENLEALLSEERHKPESEGVRSEQLNELGEMKPGEPQDDALSELEELEKLDAGETHKGSNRIESIHERDLLDAAYSRILPIC</sequence>
<protein>
    <submittedName>
        <fullName evidence="3">CTNNB1_binding domain-containing protein</fullName>
    </submittedName>
</protein>
<feature type="compositionally biased region" description="Basic and acidic residues" evidence="1">
    <location>
        <begin position="66"/>
        <end position="76"/>
    </location>
</feature>
<accession>A0A0M3IX74</accession>
<evidence type="ECO:0000313" key="3">
    <source>
        <dbReference type="WBParaSite" id="ALUE_0002335201-mRNA-1"/>
    </source>
</evidence>
<dbReference type="AlphaFoldDB" id="A0A0M3IX74"/>
<feature type="compositionally biased region" description="Basic and acidic residues" evidence="1">
    <location>
        <begin position="28"/>
        <end position="40"/>
    </location>
</feature>
<organism evidence="2 3">
    <name type="scientific">Ascaris lumbricoides</name>
    <name type="common">Giant roundworm</name>
    <dbReference type="NCBI Taxonomy" id="6252"/>
    <lineage>
        <taxon>Eukaryota</taxon>
        <taxon>Metazoa</taxon>
        <taxon>Ecdysozoa</taxon>
        <taxon>Nematoda</taxon>
        <taxon>Chromadorea</taxon>
        <taxon>Rhabditida</taxon>
        <taxon>Spirurina</taxon>
        <taxon>Ascaridomorpha</taxon>
        <taxon>Ascaridoidea</taxon>
        <taxon>Ascarididae</taxon>
        <taxon>Ascaris</taxon>
    </lineage>
</organism>
<feature type="compositionally biased region" description="Acidic residues" evidence="1">
    <location>
        <begin position="1"/>
        <end position="10"/>
    </location>
</feature>
<proteinExistence type="predicted"/>
<dbReference type="WBParaSite" id="ALUE_0002335201-mRNA-1">
    <property type="protein sequence ID" value="ALUE_0002335201-mRNA-1"/>
    <property type="gene ID" value="ALUE_0002335201"/>
</dbReference>
<feature type="compositionally biased region" description="Basic and acidic residues" evidence="1">
    <location>
        <begin position="11"/>
        <end position="21"/>
    </location>
</feature>
<feature type="region of interest" description="Disordered" evidence="1">
    <location>
        <begin position="1"/>
        <end position="84"/>
    </location>
</feature>
<evidence type="ECO:0000313" key="2">
    <source>
        <dbReference type="Proteomes" id="UP000036681"/>
    </source>
</evidence>
<reference evidence="3" key="1">
    <citation type="submission" date="2017-02" db="UniProtKB">
        <authorList>
            <consortium name="WormBaseParasite"/>
        </authorList>
    </citation>
    <scope>IDENTIFICATION</scope>
</reference>